<dbReference type="Proteomes" id="UP000183983">
    <property type="component" value="Unassembled WGS sequence"/>
</dbReference>
<organism evidence="1 2">
    <name type="scientific">Pseudomonas asturiensis</name>
    <dbReference type="NCBI Taxonomy" id="1190415"/>
    <lineage>
        <taxon>Bacteria</taxon>
        <taxon>Pseudomonadati</taxon>
        <taxon>Pseudomonadota</taxon>
        <taxon>Gammaproteobacteria</taxon>
        <taxon>Pseudomonadales</taxon>
        <taxon>Pseudomonadaceae</taxon>
        <taxon>Pseudomonas</taxon>
    </lineage>
</organism>
<name>A0A1M7LXL0_9PSED</name>
<evidence type="ECO:0000313" key="1">
    <source>
        <dbReference type="EMBL" id="SHM82916.1"/>
    </source>
</evidence>
<reference evidence="1 2" key="1">
    <citation type="submission" date="2016-11" db="EMBL/GenBank/DDBJ databases">
        <authorList>
            <person name="Jaros S."/>
            <person name="Januszkiewicz K."/>
            <person name="Wedrychowicz H."/>
        </authorList>
    </citation>
    <scope>NUCLEOTIDE SEQUENCE [LARGE SCALE GENOMIC DNA]</scope>
    <source>
        <strain evidence="1 2">LMG 26898</strain>
    </source>
</reference>
<dbReference type="EMBL" id="FRDA01000003">
    <property type="protein sequence ID" value="SHM82916.1"/>
    <property type="molecule type" value="Genomic_DNA"/>
</dbReference>
<dbReference type="STRING" id="1190415.SAMN05216593_103411"/>
<sequence length="79" mass="8677">MHACCYITHMITVSLAENRGALTKGKDCDRRNSFLLALKHRARLDANATAITEVRTGDDKPRCDMDDVASDTGVKILKG</sequence>
<proteinExistence type="predicted"/>
<protein>
    <submittedName>
        <fullName evidence="1">Uncharacterized protein</fullName>
    </submittedName>
</protein>
<gene>
    <name evidence="1" type="ORF">SAMN05216593_103411</name>
</gene>
<dbReference type="AlphaFoldDB" id="A0A1M7LXL0"/>
<accession>A0A1M7LXL0</accession>
<evidence type="ECO:0000313" key="2">
    <source>
        <dbReference type="Proteomes" id="UP000183983"/>
    </source>
</evidence>